<accession>A0A4S8RBI7</accession>
<dbReference type="PROSITE" id="PS51683">
    <property type="entry name" value="SAM_OMT_II"/>
    <property type="match status" value="1"/>
</dbReference>
<sequence length="398" mass="45548">MDSFQNYSELSQTADEISTKVKNFDGNHHVRTELLKQVDKLRLLLEEPIDAVMRQWEYTNVIAALNLLVETKTFETIPEKGSITAKALAAAVNVDESAIARALRMSVMFGIGEEVEPDVFAHNSKSLVYRPGFQQEVFKLIYDHTPAYMKLPEYFRTHSKEDLYDLTKGPYAYGHGLEGKTYYEAISHTPERLHMFNTTMVSMERQSPIVGMYPFATLKDEVEAEKERPFVVDIGGGRGQALIAIQKEAPEGFGAKMILQDRSDVLESLTEQDIPNIEKMVYDFHTPQPIKNAHVYFIRRILHDFYEPVCIQLLKNIASAMGPTSRVVIADMIRPEKTDIGGEMIIYWMDFCMMMLNGKEKSEREFREIIDAAGLEVVKIWRYPVGTQAQIECRLKRV</sequence>
<reference evidence="6 7" key="1">
    <citation type="submission" date="2017-12" db="EMBL/GenBank/DDBJ databases">
        <title>Comparative genomics of Botrytis spp.</title>
        <authorList>
            <person name="Valero-Jimenez C.A."/>
            <person name="Tapia P."/>
            <person name="Veloso J."/>
            <person name="Silva-Moreno E."/>
            <person name="Staats M."/>
            <person name="Valdes J.H."/>
            <person name="Van Kan J.A.L."/>
        </authorList>
    </citation>
    <scope>NUCLEOTIDE SEQUENCE [LARGE SCALE GENOMIC DNA]</scope>
    <source>
        <strain evidence="6 7">MUCL435</strain>
    </source>
</reference>
<evidence type="ECO:0000256" key="1">
    <source>
        <dbReference type="ARBA" id="ARBA00022603"/>
    </source>
</evidence>
<dbReference type="InterPro" id="IPR036390">
    <property type="entry name" value="WH_DNA-bd_sf"/>
</dbReference>
<dbReference type="Gene3D" id="1.10.10.10">
    <property type="entry name" value="Winged helix-like DNA-binding domain superfamily/Winged helix DNA-binding domain"/>
    <property type="match status" value="1"/>
</dbReference>
<dbReference type="SUPFAM" id="SSF46785">
    <property type="entry name" value="Winged helix' DNA-binding domain"/>
    <property type="match status" value="1"/>
</dbReference>
<dbReference type="GO" id="GO:0032259">
    <property type="term" value="P:methylation"/>
    <property type="evidence" value="ECO:0007669"/>
    <property type="project" value="UniProtKB-KW"/>
</dbReference>
<dbReference type="SUPFAM" id="SSF53335">
    <property type="entry name" value="S-adenosyl-L-methionine-dependent methyltransferases"/>
    <property type="match status" value="1"/>
</dbReference>
<keyword evidence="1" id="KW-0489">Methyltransferase</keyword>
<comment type="caution">
    <text evidence="6">The sequence shown here is derived from an EMBL/GenBank/DDBJ whole genome shotgun (WGS) entry which is preliminary data.</text>
</comment>
<evidence type="ECO:0000259" key="5">
    <source>
        <dbReference type="Pfam" id="PF00891"/>
    </source>
</evidence>
<dbReference type="PIRSF" id="PIRSF005739">
    <property type="entry name" value="O-mtase"/>
    <property type="match status" value="1"/>
</dbReference>
<dbReference type="OrthoDB" id="1535081at2759"/>
<keyword evidence="3" id="KW-0949">S-adenosyl-L-methionine</keyword>
<dbReference type="Gene3D" id="3.40.50.150">
    <property type="entry name" value="Vaccinia Virus protein VP39"/>
    <property type="match status" value="1"/>
</dbReference>
<gene>
    <name evidence="6" type="ORF">BGAL_0101g00310</name>
</gene>
<dbReference type="Pfam" id="PF00891">
    <property type="entry name" value="Methyltransf_2"/>
    <property type="match status" value="1"/>
</dbReference>
<dbReference type="Proteomes" id="UP000308671">
    <property type="component" value="Unassembled WGS sequence"/>
</dbReference>
<feature type="active site" description="Proton acceptor" evidence="4">
    <location>
        <position position="303"/>
    </location>
</feature>
<name>A0A4S8RBI7_9HELO</name>
<protein>
    <recommendedName>
        <fullName evidence="5">O-methyltransferase C-terminal domain-containing protein</fullName>
    </recommendedName>
</protein>
<feature type="domain" description="O-methyltransferase C-terminal" evidence="5">
    <location>
        <begin position="170"/>
        <end position="375"/>
    </location>
</feature>
<dbReference type="InterPro" id="IPR029063">
    <property type="entry name" value="SAM-dependent_MTases_sf"/>
</dbReference>
<keyword evidence="7" id="KW-1185">Reference proteome</keyword>
<dbReference type="InterPro" id="IPR016461">
    <property type="entry name" value="COMT-like"/>
</dbReference>
<evidence type="ECO:0000256" key="4">
    <source>
        <dbReference type="PIRSR" id="PIRSR005739-1"/>
    </source>
</evidence>
<dbReference type="InterPro" id="IPR001077">
    <property type="entry name" value="COMT_C"/>
</dbReference>
<dbReference type="EMBL" id="PQXL01000101">
    <property type="protein sequence ID" value="THV51729.1"/>
    <property type="molecule type" value="Genomic_DNA"/>
</dbReference>
<dbReference type="AlphaFoldDB" id="A0A4S8RBI7"/>
<evidence type="ECO:0000313" key="6">
    <source>
        <dbReference type="EMBL" id="THV51729.1"/>
    </source>
</evidence>
<dbReference type="PANTHER" id="PTHR43712">
    <property type="entry name" value="PUTATIVE (AFU_ORTHOLOGUE AFUA_4G14580)-RELATED"/>
    <property type="match status" value="1"/>
</dbReference>
<evidence type="ECO:0000256" key="2">
    <source>
        <dbReference type="ARBA" id="ARBA00022679"/>
    </source>
</evidence>
<proteinExistence type="predicted"/>
<dbReference type="InterPro" id="IPR036388">
    <property type="entry name" value="WH-like_DNA-bd_sf"/>
</dbReference>
<dbReference type="GO" id="GO:0008171">
    <property type="term" value="F:O-methyltransferase activity"/>
    <property type="evidence" value="ECO:0007669"/>
    <property type="project" value="InterPro"/>
</dbReference>
<keyword evidence="2" id="KW-0808">Transferase</keyword>
<evidence type="ECO:0000313" key="7">
    <source>
        <dbReference type="Proteomes" id="UP000308671"/>
    </source>
</evidence>
<evidence type="ECO:0000256" key="3">
    <source>
        <dbReference type="ARBA" id="ARBA00022691"/>
    </source>
</evidence>
<organism evidence="6 7">
    <name type="scientific">Botrytis galanthina</name>
    <dbReference type="NCBI Taxonomy" id="278940"/>
    <lineage>
        <taxon>Eukaryota</taxon>
        <taxon>Fungi</taxon>
        <taxon>Dikarya</taxon>
        <taxon>Ascomycota</taxon>
        <taxon>Pezizomycotina</taxon>
        <taxon>Leotiomycetes</taxon>
        <taxon>Helotiales</taxon>
        <taxon>Sclerotiniaceae</taxon>
        <taxon>Botrytis</taxon>
    </lineage>
</organism>
<dbReference type="PANTHER" id="PTHR43712:SF16">
    <property type="entry name" value="O-METHYLTRANSFERASE ELCB"/>
    <property type="match status" value="1"/>
</dbReference>